<keyword evidence="2" id="KW-1185">Reference proteome</keyword>
<protein>
    <recommendedName>
        <fullName evidence="3">Immunity protein 7 of polymorphic toxin system</fullName>
    </recommendedName>
</protein>
<evidence type="ECO:0008006" key="3">
    <source>
        <dbReference type="Google" id="ProtNLM"/>
    </source>
</evidence>
<organism evidence="1 2">
    <name type="scientific">Crossiella equi</name>
    <dbReference type="NCBI Taxonomy" id="130796"/>
    <lineage>
        <taxon>Bacteria</taxon>
        <taxon>Bacillati</taxon>
        <taxon>Actinomycetota</taxon>
        <taxon>Actinomycetes</taxon>
        <taxon>Pseudonocardiales</taxon>
        <taxon>Pseudonocardiaceae</taxon>
        <taxon>Crossiella</taxon>
    </lineage>
</organism>
<dbReference type="InterPro" id="IPR028965">
    <property type="entry name" value="Imm7"/>
</dbReference>
<dbReference type="EMBL" id="JAGIOO010000001">
    <property type="protein sequence ID" value="MBP2475095.1"/>
    <property type="molecule type" value="Genomic_DNA"/>
</dbReference>
<dbReference type="Pfam" id="PF15585">
    <property type="entry name" value="Imm7"/>
    <property type="match status" value="1"/>
</dbReference>
<evidence type="ECO:0000313" key="2">
    <source>
        <dbReference type="Proteomes" id="UP001519363"/>
    </source>
</evidence>
<dbReference type="Proteomes" id="UP001519363">
    <property type="component" value="Unassembled WGS sequence"/>
</dbReference>
<gene>
    <name evidence="1" type="ORF">JOF53_003967</name>
</gene>
<sequence>MFEYHGWVTLRSTAAAVDPEPELDWAAIKRHVQEWGDYAVVDLRGHNGIPFAHMWGQPNHRLPDAIDFFAGLGRLAPGSYGLLHVWDDEHPEHRNEFRVHRMVRGQVTEHPEPLLSPCLPVLEDKWSWDDEGGAPEPGTPPSC</sequence>
<comment type="caution">
    <text evidence="1">The sequence shown here is derived from an EMBL/GenBank/DDBJ whole genome shotgun (WGS) entry which is preliminary data.</text>
</comment>
<name>A0ABS5AET8_9PSEU</name>
<evidence type="ECO:0000313" key="1">
    <source>
        <dbReference type="EMBL" id="MBP2475095.1"/>
    </source>
</evidence>
<accession>A0ABS5AET8</accession>
<dbReference type="RefSeq" id="WP_086781221.1">
    <property type="nucleotide sequence ID" value="NZ_JAGIOO010000001.1"/>
</dbReference>
<reference evidence="1 2" key="1">
    <citation type="submission" date="2021-03" db="EMBL/GenBank/DDBJ databases">
        <title>Sequencing the genomes of 1000 actinobacteria strains.</title>
        <authorList>
            <person name="Klenk H.-P."/>
        </authorList>
    </citation>
    <scope>NUCLEOTIDE SEQUENCE [LARGE SCALE GENOMIC DNA]</scope>
    <source>
        <strain evidence="1 2">DSM 44580</strain>
    </source>
</reference>
<proteinExistence type="predicted"/>